<gene>
    <name evidence="3" type="ORF">SAMN06265219_107198</name>
</gene>
<dbReference type="InterPro" id="IPR030959">
    <property type="entry name" value="GWxTD_dom"/>
</dbReference>
<evidence type="ECO:0000313" key="4">
    <source>
        <dbReference type="Proteomes" id="UP000317557"/>
    </source>
</evidence>
<evidence type="ECO:0000256" key="1">
    <source>
        <dbReference type="SAM" id="SignalP"/>
    </source>
</evidence>
<feature type="domain" description="GWxTD" evidence="2">
    <location>
        <begin position="329"/>
        <end position="440"/>
    </location>
</feature>
<name>A0A521D7Z6_9BACT</name>
<dbReference type="NCBIfam" id="TIGR04514">
    <property type="entry name" value="GWxTD_dom"/>
    <property type="match status" value="1"/>
</dbReference>
<accession>A0A521D7Z6</accession>
<feature type="signal peptide" evidence="1">
    <location>
        <begin position="1"/>
        <end position="20"/>
    </location>
</feature>
<feature type="chain" id="PRO_5022080683" evidence="1">
    <location>
        <begin position="21"/>
        <end position="458"/>
    </location>
</feature>
<dbReference type="RefSeq" id="WP_142454432.1">
    <property type="nucleotide sequence ID" value="NZ_FXTP01000007.1"/>
</dbReference>
<dbReference type="Proteomes" id="UP000317557">
    <property type="component" value="Unassembled WGS sequence"/>
</dbReference>
<organism evidence="3 4">
    <name type="scientific">Gracilimonas mengyeensis</name>
    <dbReference type="NCBI Taxonomy" id="1302730"/>
    <lineage>
        <taxon>Bacteria</taxon>
        <taxon>Pseudomonadati</taxon>
        <taxon>Balneolota</taxon>
        <taxon>Balneolia</taxon>
        <taxon>Balneolales</taxon>
        <taxon>Balneolaceae</taxon>
        <taxon>Gracilimonas</taxon>
    </lineage>
</organism>
<keyword evidence="4" id="KW-1185">Reference proteome</keyword>
<evidence type="ECO:0000259" key="2">
    <source>
        <dbReference type="Pfam" id="PF20094"/>
    </source>
</evidence>
<dbReference type="Pfam" id="PF20094">
    <property type="entry name" value="GWxTD_dom"/>
    <property type="match status" value="1"/>
</dbReference>
<reference evidence="3 4" key="1">
    <citation type="submission" date="2017-05" db="EMBL/GenBank/DDBJ databases">
        <authorList>
            <person name="Varghese N."/>
            <person name="Submissions S."/>
        </authorList>
    </citation>
    <scope>NUCLEOTIDE SEQUENCE [LARGE SCALE GENOMIC DNA]</scope>
    <source>
        <strain evidence="3 4">DSM 21985</strain>
    </source>
</reference>
<protein>
    <submittedName>
        <fullName evidence="3">GWxTD domain-containing protein</fullName>
    </submittedName>
</protein>
<proteinExistence type="predicted"/>
<sequence>MQKSFFVFLLLFGISVSAFAQRISYPQLVQRTERPTFFIDDLSLPGENGKTNLVFTFRFNNNFIPFRKLPVQHTFNAPEDAGFYSTLRLNTEIFEGKLKRRGEPAVNSVSRDVWADTVYTSTFEETQSADQYASGVLSVNLDPGNYHYIFQLSMLQEKNERSTQRRNIKIENLREKETGEVYLLKKVENRDIELNLQLMNMADNVPFGDDFTTLIRIPEYEEGAEYQLKINRAREVRDDTTTGAEIYTYSLKPAEIHAQSTVKLASSEEPSLSLTKGNHPYTYALVSVPGSTLENAFYQMTLHKNGSEDALATGYFRSYWPDMPASLYNLNIAIEHLKFIASEKQIEQIDKGNRKEKEEKFRAFWGQRDPTPNTVYNELMAEYYRRIDYAFKEFGSQENPMGHESDQGEVYIKFGPPNSKERVFPPGGTTREVWKYPNRSFVFEATTGFGDFKLVGTK</sequence>
<keyword evidence="1" id="KW-0732">Signal</keyword>
<evidence type="ECO:0000313" key="3">
    <source>
        <dbReference type="EMBL" id="SMO67818.1"/>
    </source>
</evidence>
<dbReference type="OrthoDB" id="1522692at2"/>
<dbReference type="AlphaFoldDB" id="A0A521D7Z6"/>
<dbReference type="EMBL" id="FXTP01000007">
    <property type="protein sequence ID" value="SMO67818.1"/>
    <property type="molecule type" value="Genomic_DNA"/>
</dbReference>